<dbReference type="InterPro" id="IPR002525">
    <property type="entry name" value="Transp_IS110-like_N"/>
</dbReference>
<evidence type="ECO:0000256" key="1">
    <source>
        <dbReference type="SAM" id="Coils"/>
    </source>
</evidence>
<dbReference type="Proteomes" id="UP001597318">
    <property type="component" value="Unassembled WGS sequence"/>
</dbReference>
<accession>A0ABW5C839</accession>
<dbReference type="EMBL" id="JBHUIK010000019">
    <property type="protein sequence ID" value="MFD2217163.1"/>
    <property type="molecule type" value="Genomic_DNA"/>
</dbReference>
<evidence type="ECO:0000259" key="3">
    <source>
        <dbReference type="Pfam" id="PF02371"/>
    </source>
</evidence>
<comment type="caution">
    <text evidence="4">The sequence shown here is derived from an EMBL/GenBank/DDBJ whole genome shotgun (WGS) entry which is preliminary data.</text>
</comment>
<keyword evidence="1" id="KW-0175">Coiled coil</keyword>
<organism evidence="4 5">
    <name type="scientific">Metabacillus endolithicus</name>
    <dbReference type="NCBI Taxonomy" id="1535204"/>
    <lineage>
        <taxon>Bacteria</taxon>
        <taxon>Bacillati</taxon>
        <taxon>Bacillota</taxon>
        <taxon>Bacilli</taxon>
        <taxon>Bacillales</taxon>
        <taxon>Bacillaceae</taxon>
        <taxon>Metabacillus</taxon>
    </lineage>
</organism>
<evidence type="ECO:0000313" key="5">
    <source>
        <dbReference type="Proteomes" id="UP001597318"/>
    </source>
</evidence>
<dbReference type="InterPro" id="IPR047650">
    <property type="entry name" value="Transpos_IS110"/>
</dbReference>
<feature type="domain" description="Transposase IS116/IS110/IS902 C-terminal" evidence="3">
    <location>
        <begin position="274"/>
        <end position="362"/>
    </location>
</feature>
<dbReference type="Pfam" id="PF01548">
    <property type="entry name" value="DEDD_Tnp_IS110"/>
    <property type="match status" value="1"/>
</dbReference>
<evidence type="ECO:0000313" key="4">
    <source>
        <dbReference type="EMBL" id="MFD2217163.1"/>
    </source>
</evidence>
<keyword evidence="5" id="KW-1185">Reference proteome</keyword>
<gene>
    <name evidence="4" type="ORF">ACFSKK_26465</name>
</gene>
<reference evidence="5" key="1">
    <citation type="journal article" date="2019" name="Int. J. Syst. Evol. Microbiol.">
        <title>The Global Catalogue of Microorganisms (GCM) 10K type strain sequencing project: providing services to taxonomists for standard genome sequencing and annotation.</title>
        <authorList>
            <consortium name="The Broad Institute Genomics Platform"/>
            <consortium name="The Broad Institute Genome Sequencing Center for Infectious Disease"/>
            <person name="Wu L."/>
            <person name="Ma J."/>
        </authorList>
    </citation>
    <scope>NUCLEOTIDE SEQUENCE [LARGE SCALE GENOMIC DNA]</scope>
    <source>
        <strain evidence="5">CGMCC 1.15474</strain>
    </source>
</reference>
<dbReference type="InterPro" id="IPR003346">
    <property type="entry name" value="Transposase_20"/>
</dbReference>
<proteinExistence type="predicted"/>
<dbReference type="PANTHER" id="PTHR33055">
    <property type="entry name" value="TRANSPOSASE FOR INSERTION SEQUENCE ELEMENT IS1111A"/>
    <property type="match status" value="1"/>
</dbReference>
<feature type="domain" description="Transposase IS110-like N-terminal" evidence="2">
    <location>
        <begin position="5"/>
        <end position="163"/>
    </location>
</feature>
<feature type="coiled-coil region" evidence="1">
    <location>
        <begin position="249"/>
        <end position="276"/>
    </location>
</feature>
<dbReference type="NCBIfam" id="NF033542">
    <property type="entry name" value="transpos_IS110"/>
    <property type="match status" value="1"/>
</dbReference>
<dbReference type="RefSeq" id="WP_247347346.1">
    <property type="nucleotide sequence ID" value="NZ_CP095551.1"/>
</dbReference>
<protein>
    <submittedName>
        <fullName evidence="4">IS110 family transposase</fullName>
    </submittedName>
</protein>
<dbReference type="Pfam" id="PF02371">
    <property type="entry name" value="Transposase_20"/>
    <property type="match status" value="1"/>
</dbReference>
<name>A0ABW5C839_9BACI</name>
<sequence length="397" mass="46426">MDPVIGLDIAKEESQVQAFLQKKHPYKRSFKFDHHLDGLNVFYKFYKEVEAKAGKSPIVIFESTGHYHEPVVQFLEREKIIYIMVNPIVSHGAKKSTMRKVKTDAIDAYHLCELYYKEDLEPYHRKSVQVLNLRNLTRQHDAITSSYVQMKLQFQAILDQVFPEYKKVFGDTYSRVSLKTLLLYPCPENVLKEDERHLAEIIKELCPTRSYEWALKKSGELKGAASRDPFQKNLYESNLISMRMYIQILLEYQEHLSKLKEEIDTLAIQMEDYHILRSIPGIGDKIAATILSEIGEIERFIHPKKLVAFAGIDPRIHESGKFKATYNRITKRGSSRLRQALYTAVVCGLRNSRNSKLIEFYQKKRDEGKPHKVVMIACSNKLIQWIFYILKRKEAFR</sequence>
<evidence type="ECO:0000259" key="2">
    <source>
        <dbReference type="Pfam" id="PF01548"/>
    </source>
</evidence>
<dbReference type="PANTHER" id="PTHR33055:SF15">
    <property type="entry name" value="TRANSPOSASE-RELATED"/>
    <property type="match status" value="1"/>
</dbReference>